<dbReference type="PANTHER" id="PTHR47926">
    <property type="entry name" value="PENTATRICOPEPTIDE REPEAT-CONTAINING PROTEIN"/>
    <property type="match status" value="1"/>
</dbReference>
<name>A0A6G1EP03_9ORYZ</name>
<organism evidence="1 2">
    <name type="scientific">Oryza meyeriana var. granulata</name>
    <dbReference type="NCBI Taxonomy" id="110450"/>
    <lineage>
        <taxon>Eukaryota</taxon>
        <taxon>Viridiplantae</taxon>
        <taxon>Streptophyta</taxon>
        <taxon>Embryophyta</taxon>
        <taxon>Tracheophyta</taxon>
        <taxon>Spermatophyta</taxon>
        <taxon>Magnoliopsida</taxon>
        <taxon>Liliopsida</taxon>
        <taxon>Poales</taxon>
        <taxon>Poaceae</taxon>
        <taxon>BOP clade</taxon>
        <taxon>Oryzoideae</taxon>
        <taxon>Oryzeae</taxon>
        <taxon>Oryzinae</taxon>
        <taxon>Oryza</taxon>
        <taxon>Oryza meyeriana</taxon>
    </lineage>
</organism>
<dbReference type="AlphaFoldDB" id="A0A6G1EP03"/>
<dbReference type="InterPro" id="IPR011990">
    <property type="entry name" value="TPR-like_helical_dom_sf"/>
</dbReference>
<gene>
    <name evidence="1" type="ORF">E2562_023069</name>
</gene>
<protein>
    <recommendedName>
        <fullName evidence="3">Pentatricopeptide repeat-containing protein</fullName>
    </recommendedName>
</protein>
<dbReference type="Proteomes" id="UP000479710">
    <property type="component" value="Unassembled WGS sequence"/>
</dbReference>
<dbReference type="InterPro" id="IPR046960">
    <property type="entry name" value="PPR_At4g14850-like_plant"/>
</dbReference>
<dbReference type="GO" id="GO:0009451">
    <property type="term" value="P:RNA modification"/>
    <property type="evidence" value="ECO:0007669"/>
    <property type="project" value="InterPro"/>
</dbReference>
<dbReference type="Gene3D" id="1.25.40.10">
    <property type="entry name" value="Tetratricopeptide repeat domain"/>
    <property type="match status" value="1"/>
</dbReference>
<proteinExistence type="predicted"/>
<sequence>MIRTSSAASASSSLASKLLSKCRSLAAVKQLHAHLLLLHSAHRHRAFPYNHFLSKLLSLFASSSSTITHSAAAADYVLLLPASHPAPTAFSYNVAIRFFASSRPCTSLRLFLLMLRSALRPDSYTLPFLLLAAARYSAPSLAHCAHALLKKIGLKNHDHTVHSLITMYSYLDDPSAARREFDGIT</sequence>
<reference evidence="1 2" key="1">
    <citation type="submission" date="2019-11" db="EMBL/GenBank/DDBJ databases">
        <title>Whole genome sequence of Oryza granulata.</title>
        <authorList>
            <person name="Li W."/>
        </authorList>
    </citation>
    <scope>NUCLEOTIDE SEQUENCE [LARGE SCALE GENOMIC DNA]</scope>
    <source>
        <strain evidence="2">cv. Menghai</strain>
        <tissue evidence="1">Leaf</tissue>
    </source>
</reference>
<evidence type="ECO:0000313" key="2">
    <source>
        <dbReference type="Proteomes" id="UP000479710"/>
    </source>
</evidence>
<evidence type="ECO:0008006" key="3">
    <source>
        <dbReference type="Google" id="ProtNLM"/>
    </source>
</evidence>
<comment type="caution">
    <text evidence="1">The sequence shown here is derived from an EMBL/GenBank/DDBJ whole genome shotgun (WGS) entry which is preliminary data.</text>
</comment>
<dbReference type="GO" id="GO:0003723">
    <property type="term" value="F:RNA binding"/>
    <property type="evidence" value="ECO:0007669"/>
    <property type="project" value="InterPro"/>
</dbReference>
<evidence type="ECO:0000313" key="1">
    <source>
        <dbReference type="EMBL" id="KAF0926346.1"/>
    </source>
</evidence>
<dbReference type="OrthoDB" id="10606640at2759"/>
<keyword evidence="2" id="KW-1185">Reference proteome</keyword>
<accession>A0A6G1EP03</accession>
<dbReference type="EMBL" id="SPHZ02000003">
    <property type="protein sequence ID" value="KAF0926346.1"/>
    <property type="molecule type" value="Genomic_DNA"/>
</dbReference>